<feature type="domain" description="Putative Flp pilus-assembly TadG-like N-terminal" evidence="3">
    <location>
        <begin position="31"/>
        <end position="74"/>
    </location>
</feature>
<gene>
    <name evidence="4" type="ordered locus">Intca_0501</name>
</gene>
<dbReference type="Proteomes" id="UP000008914">
    <property type="component" value="Chromosome"/>
</dbReference>
<reference evidence="4 5" key="1">
    <citation type="journal article" date="2010" name="Stand. Genomic Sci.">
        <title>Complete genome sequence of Intrasporangium calvum type strain (7 KIP).</title>
        <authorList>
            <person name="Del Rio T.G."/>
            <person name="Chertkov O."/>
            <person name="Yasawong M."/>
            <person name="Lucas S."/>
            <person name="Deshpande S."/>
            <person name="Cheng J.F."/>
            <person name="Detter C."/>
            <person name="Tapia R."/>
            <person name="Han C."/>
            <person name="Goodwin L."/>
            <person name="Pitluck S."/>
            <person name="Liolios K."/>
            <person name="Ivanova N."/>
            <person name="Mavromatis K."/>
            <person name="Pati A."/>
            <person name="Chen A."/>
            <person name="Palaniappan K."/>
            <person name="Land M."/>
            <person name="Hauser L."/>
            <person name="Chang Y.J."/>
            <person name="Jeffries C.D."/>
            <person name="Rohde M."/>
            <person name="Pukall R."/>
            <person name="Sikorski J."/>
            <person name="Goker M."/>
            <person name="Woyke T."/>
            <person name="Bristow J."/>
            <person name="Eisen J.A."/>
            <person name="Markowitz V."/>
            <person name="Hugenholtz P."/>
            <person name="Kyrpides N.C."/>
            <person name="Klenk H.P."/>
            <person name="Lapidus A."/>
        </authorList>
    </citation>
    <scope>NUCLEOTIDE SEQUENCE [LARGE SCALE GENOMIC DNA]</scope>
    <source>
        <strain evidence="5">ATCC 23552 / DSM 43043 / JCM 3097 / NBRC 12989 / 7 KIP</strain>
    </source>
</reference>
<dbReference type="eggNOG" id="COG4961">
    <property type="taxonomic scope" value="Bacteria"/>
</dbReference>
<evidence type="ECO:0000313" key="5">
    <source>
        <dbReference type="Proteomes" id="UP000008914"/>
    </source>
</evidence>
<proteinExistence type="predicted"/>
<name>E6S8S8_INTC7</name>
<dbReference type="AlphaFoldDB" id="E6S8S8"/>
<accession>E6S8S8</accession>
<dbReference type="Pfam" id="PF13400">
    <property type="entry name" value="Tad"/>
    <property type="match status" value="1"/>
</dbReference>
<dbReference type="STRING" id="710696.Intca_0501"/>
<dbReference type="InterPro" id="IPR028087">
    <property type="entry name" value="Tad_N"/>
</dbReference>
<evidence type="ECO:0000259" key="3">
    <source>
        <dbReference type="Pfam" id="PF13400"/>
    </source>
</evidence>
<organism evidence="4 5">
    <name type="scientific">Intrasporangium calvum (strain ATCC 23552 / DSM 43043 / JCM 3097 / NBRC 12989 / NCIMB 10167 / NRRL B-3866 / 7 KIP)</name>
    <dbReference type="NCBI Taxonomy" id="710696"/>
    <lineage>
        <taxon>Bacteria</taxon>
        <taxon>Bacillati</taxon>
        <taxon>Actinomycetota</taxon>
        <taxon>Actinomycetes</taxon>
        <taxon>Micrococcales</taxon>
        <taxon>Intrasporangiaceae</taxon>
        <taxon>Intrasporangium</taxon>
    </lineage>
</organism>
<feature type="region of interest" description="Disordered" evidence="1">
    <location>
        <begin position="221"/>
        <end position="240"/>
    </location>
</feature>
<dbReference type="EMBL" id="CP002343">
    <property type="protein sequence ID" value="ADU47047.1"/>
    <property type="molecule type" value="Genomic_DNA"/>
</dbReference>
<protein>
    <recommendedName>
        <fullName evidence="3">Putative Flp pilus-assembly TadG-like N-terminal domain-containing protein</fullName>
    </recommendedName>
</protein>
<keyword evidence="2" id="KW-1133">Transmembrane helix</keyword>
<feature type="transmembrane region" description="Helical" evidence="2">
    <location>
        <begin position="32"/>
        <end position="56"/>
    </location>
</feature>
<dbReference type="KEGG" id="ica:Intca_0501"/>
<dbReference type="HOGENOM" id="CLU_661864_0_0_11"/>
<evidence type="ECO:0000256" key="2">
    <source>
        <dbReference type="SAM" id="Phobius"/>
    </source>
</evidence>
<sequence>MGLALLTALRRRPQCVVEVELPKNVHPERGGVAVIAAVVVAFVMLGALAISVDVGFFKLERGQLQNAADATALALAQECASGDDCGPAEVDEVANLLGDNSWTDGETRYDTNPGRPDGACGRGVGLPGCATVLSLDNLAQCPPLPNWLTFGAGANIPYVETYTNTRTRDGGDGLLPWFGEADAEVTQSTCARAAWGPPAGTGPTLPLTMNLCDWNTTTENGTKFAPPPQYSTSPGTSPLEEVPSEVLAHVVGLFTHDSKGTKCSGSPGQEYPGGFAWLDPEGDCVADIDDNSIVPGDTGAPPPGNCKDLLQTYLGSEVLVPIFDSVSGTGANGEFHISGVASFYLAGFGNVPSAQPSKSTAVYVEPSTICANPCNSSSTYVWGWFTSGLAKAGSGGVGSGPSRGVTVVVPAG</sequence>
<evidence type="ECO:0000313" key="4">
    <source>
        <dbReference type="EMBL" id="ADU47047.1"/>
    </source>
</evidence>
<keyword evidence="2" id="KW-0472">Membrane</keyword>
<evidence type="ECO:0000256" key="1">
    <source>
        <dbReference type="SAM" id="MobiDB-lite"/>
    </source>
</evidence>
<keyword evidence="5" id="KW-1185">Reference proteome</keyword>
<keyword evidence="2" id="KW-0812">Transmembrane</keyword>